<keyword evidence="3" id="KW-1185">Reference proteome</keyword>
<feature type="region of interest" description="Disordered" evidence="1">
    <location>
        <begin position="87"/>
        <end position="110"/>
    </location>
</feature>
<gene>
    <name evidence="2" type="ORF">IPOD504_LOCUS6488</name>
</gene>
<proteinExistence type="predicted"/>
<evidence type="ECO:0000313" key="3">
    <source>
        <dbReference type="Proteomes" id="UP000837857"/>
    </source>
</evidence>
<name>A0ABN8I7C7_9NEOP</name>
<feature type="non-terminal residue" evidence="2">
    <location>
        <position position="140"/>
    </location>
</feature>
<dbReference type="EMBL" id="OW152830">
    <property type="protein sequence ID" value="CAH2048931.1"/>
    <property type="molecule type" value="Genomic_DNA"/>
</dbReference>
<sequence length="140" mass="15173">MEVHFMMSTQEFLSRVITARPSWKRSAQGGGAGVRRASAIASGARLSAFRPAIGQLRPLRYTATLLDLWQCGAAEWGGIGAAVAGGDQLGGTDDWQRRPQRTPECGPDGDPVAKVAAHQMRLNTERQASYRMPLDPLKIL</sequence>
<accession>A0ABN8I7C7</accession>
<evidence type="ECO:0000256" key="1">
    <source>
        <dbReference type="SAM" id="MobiDB-lite"/>
    </source>
</evidence>
<protein>
    <submittedName>
        <fullName evidence="2">Uncharacterized protein</fullName>
    </submittedName>
</protein>
<dbReference type="Proteomes" id="UP000837857">
    <property type="component" value="Chromosome 18"/>
</dbReference>
<organism evidence="2 3">
    <name type="scientific">Iphiclides podalirius</name>
    <name type="common">scarce swallowtail</name>
    <dbReference type="NCBI Taxonomy" id="110791"/>
    <lineage>
        <taxon>Eukaryota</taxon>
        <taxon>Metazoa</taxon>
        <taxon>Ecdysozoa</taxon>
        <taxon>Arthropoda</taxon>
        <taxon>Hexapoda</taxon>
        <taxon>Insecta</taxon>
        <taxon>Pterygota</taxon>
        <taxon>Neoptera</taxon>
        <taxon>Endopterygota</taxon>
        <taxon>Lepidoptera</taxon>
        <taxon>Glossata</taxon>
        <taxon>Ditrysia</taxon>
        <taxon>Papilionoidea</taxon>
        <taxon>Papilionidae</taxon>
        <taxon>Papilioninae</taxon>
        <taxon>Iphiclides</taxon>
    </lineage>
</organism>
<reference evidence="2" key="1">
    <citation type="submission" date="2022-03" db="EMBL/GenBank/DDBJ databases">
        <authorList>
            <person name="Martin H S."/>
        </authorList>
    </citation>
    <scope>NUCLEOTIDE SEQUENCE</scope>
</reference>
<evidence type="ECO:0000313" key="2">
    <source>
        <dbReference type="EMBL" id="CAH2048931.1"/>
    </source>
</evidence>